<dbReference type="Gene3D" id="3.30.70.260">
    <property type="match status" value="1"/>
</dbReference>
<comment type="caution">
    <text evidence="9">The sequence shown here is derived from an EMBL/GenBank/DDBJ whole genome shotgun (WGS) entry which is preliminary data.</text>
</comment>
<keyword evidence="3" id="KW-0547">Nucleotide-binding</keyword>
<dbReference type="SUPFAM" id="SSF52540">
    <property type="entry name" value="P-loop containing nucleoside triphosphate hydrolases"/>
    <property type="match status" value="1"/>
</dbReference>
<dbReference type="PANTHER" id="PTHR43166:SF30">
    <property type="entry name" value="METHIONINE IMPORT ATP-BINDING PROTEIN METN"/>
    <property type="match status" value="1"/>
</dbReference>
<dbReference type="PROSITE" id="PS50893">
    <property type="entry name" value="ABC_TRANSPORTER_2"/>
    <property type="match status" value="1"/>
</dbReference>
<dbReference type="SMART" id="SM00930">
    <property type="entry name" value="NIL"/>
    <property type="match status" value="1"/>
</dbReference>
<keyword evidence="4 9" id="KW-0067">ATP-binding</keyword>
<dbReference type="Gene3D" id="3.40.50.300">
    <property type="entry name" value="P-loop containing nucleotide triphosphate hydrolases"/>
    <property type="match status" value="1"/>
</dbReference>
<evidence type="ECO:0000256" key="1">
    <source>
        <dbReference type="ARBA" id="ARBA00022448"/>
    </source>
</evidence>
<dbReference type="InterPro" id="IPR003593">
    <property type="entry name" value="AAA+_ATPase"/>
</dbReference>
<keyword evidence="5" id="KW-1278">Translocase</keyword>
<evidence type="ECO:0000256" key="2">
    <source>
        <dbReference type="ARBA" id="ARBA00022475"/>
    </source>
</evidence>
<keyword evidence="7" id="KW-0472">Membrane</keyword>
<dbReference type="Proteomes" id="UP001297600">
    <property type="component" value="Unassembled WGS sequence"/>
</dbReference>
<dbReference type="PANTHER" id="PTHR43166">
    <property type="entry name" value="AMINO ACID IMPORT ATP-BINDING PROTEIN"/>
    <property type="match status" value="1"/>
</dbReference>
<dbReference type="InterPro" id="IPR045865">
    <property type="entry name" value="ACT-like_dom_sf"/>
</dbReference>
<evidence type="ECO:0000313" key="10">
    <source>
        <dbReference type="Proteomes" id="UP001297600"/>
    </source>
</evidence>
<dbReference type="Pfam" id="PF09383">
    <property type="entry name" value="NIL"/>
    <property type="match status" value="1"/>
</dbReference>
<dbReference type="InterPro" id="IPR041701">
    <property type="entry name" value="MetN_ABC"/>
</dbReference>
<protein>
    <submittedName>
        <fullName evidence="9">ATP-binding cassette domain-containing protein</fullName>
    </submittedName>
</protein>
<keyword evidence="10" id="KW-1185">Reference proteome</keyword>
<organism evidence="9 10">
    <name type="scientific">Mesosutterella porci</name>
    <dbReference type="NCBI Taxonomy" id="2915351"/>
    <lineage>
        <taxon>Bacteria</taxon>
        <taxon>Pseudomonadati</taxon>
        <taxon>Pseudomonadota</taxon>
        <taxon>Betaproteobacteria</taxon>
        <taxon>Burkholderiales</taxon>
        <taxon>Sutterellaceae</taxon>
        <taxon>Mesosutterella</taxon>
    </lineage>
</organism>
<keyword evidence="1" id="KW-0813">Transport</keyword>
<gene>
    <name evidence="9" type="ORF">MAF45_04235</name>
</gene>
<dbReference type="EMBL" id="JAKNCT010000004">
    <property type="protein sequence ID" value="MCG5030653.1"/>
    <property type="molecule type" value="Genomic_DNA"/>
</dbReference>
<proteinExistence type="predicted"/>
<keyword evidence="2" id="KW-1003">Cell membrane</keyword>
<evidence type="ECO:0000256" key="6">
    <source>
        <dbReference type="ARBA" id="ARBA00022970"/>
    </source>
</evidence>
<dbReference type="InterPro" id="IPR017871">
    <property type="entry name" value="ABC_transporter-like_CS"/>
</dbReference>
<evidence type="ECO:0000313" key="9">
    <source>
        <dbReference type="EMBL" id="MCG5030653.1"/>
    </source>
</evidence>
<evidence type="ECO:0000256" key="5">
    <source>
        <dbReference type="ARBA" id="ARBA00022967"/>
    </source>
</evidence>
<accession>A0ABS9MRM0</accession>
<dbReference type="RefSeq" id="WP_237978306.1">
    <property type="nucleotide sequence ID" value="NZ_JAKNCT010000004.1"/>
</dbReference>
<name>A0ABS9MRM0_9BURK</name>
<dbReference type="GO" id="GO:0005524">
    <property type="term" value="F:ATP binding"/>
    <property type="evidence" value="ECO:0007669"/>
    <property type="project" value="UniProtKB-KW"/>
</dbReference>
<sequence>MIELTHIKKTYDTGRARVTAVDDVSLSVEKGDIYGIIGFSGAGKSTLVRCINLLERPDSGRVRVDGVELTELSVPQLREARRRIGMIFQNFSLMPSRTVAGNIAMALRHSALTPEKKKEKIASLLELVGLGERAESYPSQLSGGQKQRVAIARALANDPKVLLCDEATSALDPQTTRSILKLLRSLNEKLGITMVVITHQMSVVKSLCRHAAVMEHGRIVERGTAVDLFSHPQQPITKSFIDTACNVDSLRDYLEDQTERKAVTGGAPVYLLTYAGSETSEPLMANLYRLFGVSANILFGNVDFVAGTPIGRLGVTLSGEKEAVSRALAYIKDRRVTVEEL</sequence>
<evidence type="ECO:0000259" key="8">
    <source>
        <dbReference type="PROSITE" id="PS50893"/>
    </source>
</evidence>
<dbReference type="InterPro" id="IPR003439">
    <property type="entry name" value="ABC_transporter-like_ATP-bd"/>
</dbReference>
<evidence type="ECO:0000256" key="7">
    <source>
        <dbReference type="ARBA" id="ARBA00023136"/>
    </source>
</evidence>
<dbReference type="CDD" id="cd03258">
    <property type="entry name" value="ABC_MetN_methionine_transporter"/>
    <property type="match status" value="1"/>
</dbReference>
<dbReference type="InterPro" id="IPR018449">
    <property type="entry name" value="NIL_domain"/>
</dbReference>
<dbReference type="Pfam" id="PF00005">
    <property type="entry name" value="ABC_tran"/>
    <property type="match status" value="1"/>
</dbReference>
<dbReference type="InterPro" id="IPR050086">
    <property type="entry name" value="MetN_ABC_transporter-like"/>
</dbReference>
<evidence type="ECO:0000256" key="3">
    <source>
        <dbReference type="ARBA" id="ARBA00022741"/>
    </source>
</evidence>
<dbReference type="PROSITE" id="PS00211">
    <property type="entry name" value="ABC_TRANSPORTER_1"/>
    <property type="match status" value="1"/>
</dbReference>
<keyword evidence="6" id="KW-0029">Amino-acid transport</keyword>
<dbReference type="SMART" id="SM00382">
    <property type="entry name" value="AAA"/>
    <property type="match status" value="1"/>
</dbReference>
<dbReference type="SUPFAM" id="SSF55021">
    <property type="entry name" value="ACT-like"/>
    <property type="match status" value="1"/>
</dbReference>
<reference evidence="9 10" key="1">
    <citation type="submission" date="2022-02" db="EMBL/GenBank/DDBJ databases">
        <title>Mesosutterella porci, a novel member of the family Sutterellaceae from pig feces.</title>
        <authorList>
            <person name="Wylensek D."/>
            <person name="Clavel T."/>
        </authorList>
    </citation>
    <scope>NUCLEOTIDE SEQUENCE [LARGE SCALE GENOMIC DNA]</scope>
    <source>
        <strain evidence="10">oilRF-744-wt-GAM-9</strain>
    </source>
</reference>
<evidence type="ECO:0000256" key="4">
    <source>
        <dbReference type="ARBA" id="ARBA00022840"/>
    </source>
</evidence>
<dbReference type="InterPro" id="IPR027417">
    <property type="entry name" value="P-loop_NTPase"/>
</dbReference>
<feature type="domain" description="ABC transporter" evidence="8">
    <location>
        <begin position="2"/>
        <end position="241"/>
    </location>
</feature>